<protein>
    <submittedName>
        <fullName evidence="1">Uncharacterized protein</fullName>
    </submittedName>
</protein>
<organism evidence="1 2">
    <name type="scientific">Vibrio parahaemolyticus</name>
    <dbReference type="NCBI Taxonomy" id="670"/>
    <lineage>
        <taxon>Bacteria</taxon>
        <taxon>Pseudomonadati</taxon>
        <taxon>Pseudomonadota</taxon>
        <taxon>Gammaproteobacteria</taxon>
        <taxon>Vibrionales</taxon>
        <taxon>Vibrionaceae</taxon>
        <taxon>Vibrio</taxon>
    </lineage>
</organism>
<name>A0AAW8Q119_VIBPH</name>
<evidence type="ECO:0000313" key="2">
    <source>
        <dbReference type="Proteomes" id="UP001253193"/>
    </source>
</evidence>
<comment type="caution">
    <text evidence="1">The sequence shown here is derived from an EMBL/GenBank/DDBJ whole genome shotgun (WGS) entry which is preliminary data.</text>
</comment>
<proteinExistence type="predicted"/>
<evidence type="ECO:0000313" key="1">
    <source>
        <dbReference type="EMBL" id="MDS1821359.1"/>
    </source>
</evidence>
<dbReference type="RefSeq" id="WP_311020241.1">
    <property type="nucleotide sequence ID" value="NZ_JAUHGG010000003.1"/>
</dbReference>
<reference evidence="1" key="1">
    <citation type="submission" date="2023-06" db="EMBL/GenBank/DDBJ databases">
        <title>Genomic Diversity of Vibrio spp. and Metagenomic Analysis of Pathogens in Florida Gulf Coastal Waters Following Hurricane Ian.</title>
        <authorList>
            <person name="Brumfield K.D."/>
        </authorList>
    </citation>
    <scope>NUCLEOTIDE SEQUENCE</scope>
    <source>
        <strain evidence="1">WBS2B-138</strain>
    </source>
</reference>
<dbReference type="AlphaFoldDB" id="A0AAW8Q119"/>
<accession>A0AAW8Q119</accession>
<gene>
    <name evidence="1" type="ORF">QX249_11875</name>
</gene>
<sequence length="140" mass="16707">MLNQELERKKMLERLESSNNNGRFKVYQGEFKELDFEQDWYCPHCLRQKLKLSLDRLTIFCKQFSCGYEYSNSEGRDSRNVIWPDNYKLPVTLKGAIENEISSMKDETNENAKKITQIRKRNQSINCKISELQKELEEIE</sequence>
<dbReference type="EMBL" id="JAUHGG010000003">
    <property type="protein sequence ID" value="MDS1821359.1"/>
    <property type="molecule type" value="Genomic_DNA"/>
</dbReference>
<dbReference type="Proteomes" id="UP001253193">
    <property type="component" value="Unassembled WGS sequence"/>
</dbReference>